<dbReference type="RefSeq" id="WP_123645647.1">
    <property type="nucleotide sequence ID" value="NZ_RCTY01000001.1"/>
</dbReference>
<reference evidence="1 2" key="1">
    <citation type="submission" date="2018-10" db="EMBL/GenBank/DDBJ databases">
        <title>The genome of Lysobacter enzymogenes OH11.</title>
        <authorList>
            <person name="Liu F."/>
            <person name="Zhao Y."/>
            <person name="Qian G."/>
            <person name="Chen Y."/>
            <person name="Xu H."/>
        </authorList>
    </citation>
    <scope>NUCLEOTIDE SEQUENCE [LARGE SCALE GENOMIC DNA]</scope>
    <source>
        <strain evidence="1 2">OH11</strain>
    </source>
</reference>
<sequence>MSKQPLRMVLTKRALQRQLQDQGMTRSEALRVLARLSHEQRWKRLGLLARAEIRLKCLGHEDSA</sequence>
<accession>A0A3N2RPM4</accession>
<comment type="caution">
    <text evidence="1">The sequence shown here is derived from an EMBL/GenBank/DDBJ whole genome shotgun (WGS) entry which is preliminary data.</text>
</comment>
<protein>
    <submittedName>
        <fullName evidence="1">Uncharacterized protein</fullName>
    </submittedName>
</protein>
<name>A0A3N2RPM4_LYSEN</name>
<organism evidence="1 2">
    <name type="scientific">Lysobacter enzymogenes</name>
    <dbReference type="NCBI Taxonomy" id="69"/>
    <lineage>
        <taxon>Bacteria</taxon>
        <taxon>Pseudomonadati</taxon>
        <taxon>Pseudomonadota</taxon>
        <taxon>Gammaproteobacteria</taxon>
        <taxon>Lysobacterales</taxon>
        <taxon>Lysobacteraceae</taxon>
        <taxon>Lysobacter</taxon>
    </lineage>
</organism>
<dbReference type="Proteomes" id="UP000275910">
    <property type="component" value="Unassembled WGS sequence"/>
</dbReference>
<gene>
    <name evidence="1" type="ORF">D9T17_00990</name>
</gene>
<dbReference type="AlphaFoldDB" id="A0A3N2RPM4"/>
<proteinExistence type="predicted"/>
<dbReference type="EMBL" id="RCTY01000001">
    <property type="protein sequence ID" value="ROU09433.1"/>
    <property type="molecule type" value="Genomic_DNA"/>
</dbReference>
<evidence type="ECO:0000313" key="1">
    <source>
        <dbReference type="EMBL" id="ROU09433.1"/>
    </source>
</evidence>
<evidence type="ECO:0000313" key="2">
    <source>
        <dbReference type="Proteomes" id="UP000275910"/>
    </source>
</evidence>